<dbReference type="AlphaFoldDB" id="A0A1V9X4Y6"/>
<dbReference type="Pfam" id="PF00335">
    <property type="entry name" value="Tetraspanin"/>
    <property type="match status" value="1"/>
</dbReference>
<evidence type="ECO:0000256" key="6">
    <source>
        <dbReference type="SAM" id="Phobius"/>
    </source>
</evidence>
<organism evidence="7 8">
    <name type="scientific">Tropilaelaps mercedesae</name>
    <dbReference type="NCBI Taxonomy" id="418985"/>
    <lineage>
        <taxon>Eukaryota</taxon>
        <taxon>Metazoa</taxon>
        <taxon>Ecdysozoa</taxon>
        <taxon>Arthropoda</taxon>
        <taxon>Chelicerata</taxon>
        <taxon>Arachnida</taxon>
        <taxon>Acari</taxon>
        <taxon>Parasitiformes</taxon>
        <taxon>Mesostigmata</taxon>
        <taxon>Gamasina</taxon>
        <taxon>Dermanyssoidea</taxon>
        <taxon>Laelapidae</taxon>
        <taxon>Tropilaelaps</taxon>
    </lineage>
</organism>
<dbReference type="SUPFAM" id="SSF88697">
    <property type="entry name" value="PUA domain-like"/>
    <property type="match status" value="1"/>
</dbReference>
<dbReference type="STRING" id="418985.A0A1V9X4Y6"/>
<sequence>MVRRCSDKLAKLLMVVFNGVFLYKRSLNQWNKNSPFGCLSILDSHAIMPRDRKRTVDASLTRNETSDNVKPKKASKRSDEPSKEYADFTHWLMKSEGESRVQDGHDFKFSIDDLADCEDQTTHWEGVRNYQARNFMRDFMRVGQKAFFYHSNVKEPGIVGLVEIVKESYPDHTQFEKGNYYFDKNASKDEPRWFMVDVKLVCGIAILVLGFSGIKFNDHLKTVIQNLSGTNIAVIVVGAIIFIISFLGFCGALRESSCLITLFMLCMIVLLIAEIAIACIAFVNRNELQDLVEKGMQKSFKKRHEPLIKDAWDDIEVSFQCCGAISYKQYDNNLPASCCKRKVSICLETDPSFSRKPCIRKVEDFLANQYLGFGVAAIVVAFIEVIGIIFSCCLRSAINERYETV</sequence>
<dbReference type="Proteomes" id="UP000192247">
    <property type="component" value="Unassembled WGS sequence"/>
</dbReference>
<dbReference type="OrthoDB" id="6484339at2759"/>
<keyword evidence="8" id="KW-1185">Reference proteome</keyword>
<gene>
    <name evidence="7" type="ORF">BIW11_12903</name>
</gene>
<evidence type="ECO:0000313" key="7">
    <source>
        <dbReference type="EMBL" id="OQR68458.1"/>
    </source>
</evidence>
<evidence type="ECO:0000256" key="2">
    <source>
        <dbReference type="ARBA" id="ARBA00022692"/>
    </source>
</evidence>
<dbReference type="CDD" id="cd03127">
    <property type="entry name" value="tetraspanin_LEL"/>
    <property type="match status" value="1"/>
</dbReference>
<dbReference type="SUPFAM" id="SSF48652">
    <property type="entry name" value="Tetraspanin"/>
    <property type="match status" value="1"/>
</dbReference>
<dbReference type="EMBL" id="MNPL01024609">
    <property type="protein sequence ID" value="OQR68458.1"/>
    <property type="molecule type" value="Genomic_DNA"/>
</dbReference>
<dbReference type="GO" id="GO:0005634">
    <property type="term" value="C:nucleus"/>
    <property type="evidence" value="ECO:0007669"/>
    <property type="project" value="UniProtKB-SubCell"/>
</dbReference>
<reference evidence="7 8" key="1">
    <citation type="journal article" date="2017" name="Gigascience">
        <title>Draft genome of the honey bee ectoparasitic mite, Tropilaelaps mercedesae, is shaped by the parasitic life history.</title>
        <authorList>
            <person name="Dong X."/>
            <person name="Armstrong S.D."/>
            <person name="Xia D."/>
            <person name="Makepeace B.L."/>
            <person name="Darby A.C."/>
            <person name="Kadowaki T."/>
        </authorList>
    </citation>
    <scope>NUCLEOTIDE SEQUENCE [LARGE SCALE GENOMIC DNA]</scope>
    <source>
        <strain evidence="7">Wuxi-XJTLU</strain>
    </source>
</reference>
<name>A0A1V9X4Y6_9ACAR</name>
<evidence type="ECO:0000313" key="8">
    <source>
        <dbReference type="Proteomes" id="UP000192247"/>
    </source>
</evidence>
<dbReference type="CDD" id="cd21133">
    <property type="entry name" value="EVE"/>
    <property type="match status" value="1"/>
</dbReference>
<evidence type="ECO:0000256" key="5">
    <source>
        <dbReference type="SAM" id="MobiDB-lite"/>
    </source>
</evidence>
<comment type="subcellular location">
    <subcellularLocation>
        <location evidence="1">Membrane</location>
        <topology evidence="1">Multi-pass membrane protein</topology>
    </subcellularLocation>
</comment>
<feature type="region of interest" description="Disordered" evidence="5">
    <location>
        <begin position="53"/>
        <end position="82"/>
    </location>
</feature>
<feature type="transmembrane region" description="Helical" evidence="6">
    <location>
        <begin position="193"/>
        <end position="212"/>
    </location>
</feature>
<feature type="transmembrane region" description="Helical" evidence="6">
    <location>
        <begin position="232"/>
        <end position="253"/>
    </location>
</feature>
<dbReference type="InterPro" id="IPR047197">
    <property type="entry name" value="THYN1-like_EVE"/>
</dbReference>
<keyword evidence="3 6" id="KW-1133">Transmembrane helix</keyword>
<feature type="transmembrane region" description="Helical" evidence="6">
    <location>
        <begin position="370"/>
        <end position="394"/>
    </location>
</feature>
<evidence type="ECO:0000256" key="4">
    <source>
        <dbReference type="ARBA" id="ARBA00023136"/>
    </source>
</evidence>
<dbReference type="PRINTS" id="PR00259">
    <property type="entry name" value="TMFOUR"/>
</dbReference>
<dbReference type="InParanoid" id="A0A1V9X4Y6"/>
<protein>
    <submittedName>
        <fullName evidence="7">Uncharacterized protein</fullName>
    </submittedName>
</protein>
<comment type="caution">
    <text evidence="7">The sequence shown here is derived from an EMBL/GenBank/DDBJ whole genome shotgun (WGS) entry which is preliminary data.</text>
</comment>
<dbReference type="PANTHER" id="PTHR14087">
    <property type="entry name" value="THYMOCYTE NUCLEAR PROTEIN 1"/>
    <property type="match status" value="1"/>
</dbReference>
<feature type="transmembrane region" description="Helical" evidence="6">
    <location>
        <begin position="260"/>
        <end position="283"/>
    </location>
</feature>
<dbReference type="Gene3D" id="3.10.590.10">
    <property type="entry name" value="ph1033 like domains"/>
    <property type="match status" value="1"/>
</dbReference>
<keyword evidence="4 6" id="KW-0472">Membrane</keyword>
<proteinExistence type="predicted"/>
<evidence type="ECO:0000256" key="1">
    <source>
        <dbReference type="ARBA" id="ARBA00004141"/>
    </source>
</evidence>
<accession>A0A1V9X4Y6</accession>
<dbReference type="InterPro" id="IPR052181">
    <property type="entry name" value="5hmC_binding"/>
</dbReference>
<dbReference type="InterPro" id="IPR018499">
    <property type="entry name" value="Tetraspanin/Peripherin"/>
</dbReference>
<feature type="compositionally biased region" description="Basic and acidic residues" evidence="5">
    <location>
        <begin position="64"/>
        <end position="82"/>
    </location>
</feature>
<dbReference type="InterPro" id="IPR008952">
    <property type="entry name" value="Tetraspanin_EC2_sf"/>
</dbReference>
<dbReference type="PANTHER" id="PTHR14087:SF7">
    <property type="entry name" value="THYMOCYTE NUCLEAR PROTEIN 1"/>
    <property type="match status" value="1"/>
</dbReference>
<evidence type="ECO:0000256" key="3">
    <source>
        <dbReference type="ARBA" id="ARBA00022989"/>
    </source>
</evidence>
<dbReference type="Gene3D" id="1.10.1450.10">
    <property type="entry name" value="Tetraspanin"/>
    <property type="match status" value="1"/>
</dbReference>
<dbReference type="InterPro" id="IPR015947">
    <property type="entry name" value="PUA-like_sf"/>
</dbReference>
<dbReference type="GO" id="GO:0016020">
    <property type="term" value="C:membrane"/>
    <property type="evidence" value="ECO:0007669"/>
    <property type="project" value="UniProtKB-SubCell"/>
</dbReference>
<keyword evidence="2 6" id="KW-0812">Transmembrane</keyword>